<feature type="region of interest" description="Disordered" evidence="1">
    <location>
        <begin position="85"/>
        <end position="109"/>
    </location>
</feature>
<name>A0AAV6TNC0_9ARAC</name>
<organism evidence="2 3">
    <name type="scientific">Oedothorax gibbosus</name>
    <dbReference type="NCBI Taxonomy" id="931172"/>
    <lineage>
        <taxon>Eukaryota</taxon>
        <taxon>Metazoa</taxon>
        <taxon>Ecdysozoa</taxon>
        <taxon>Arthropoda</taxon>
        <taxon>Chelicerata</taxon>
        <taxon>Arachnida</taxon>
        <taxon>Araneae</taxon>
        <taxon>Araneomorphae</taxon>
        <taxon>Entelegynae</taxon>
        <taxon>Araneoidea</taxon>
        <taxon>Linyphiidae</taxon>
        <taxon>Erigoninae</taxon>
        <taxon>Oedothorax</taxon>
    </lineage>
</organism>
<dbReference type="Proteomes" id="UP000827092">
    <property type="component" value="Unassembled WGS sequence"/>
</dbReference>
<evidence type="ECO:0000256" key="1">
    <source>
        <dbReference type="SAM" id="MobiDB-lite"/>
    </source>
</evidence>
<feature type="compositionally biased region" description="Basic and acidic residues" evidence="1">
    <location>
        <begin position="93"/>
        <end position="109"/>
    </location>
</feature>
<keyword evidence="3" id="KW-1185">Reference proteome</keyword>
<accession>A0AAV6TNC0</accession>
<dbReference type="EMBL" id="JAFNEN010001939">
    <property type="protein sequence ID" value="KAG8173258.1"/>
    <property type="molecule type" value="Genomic_DNA"/>
</dbReference>
<proteinExistence type="predicted"/>
<sequence>MSDRKTSKAVLVSSDEEDFVPLKRKMKSSGEVSKKGKRNLKVDLNLGEAAVPRVALPPYSIYLGSDILLEVKPFKKILPGVFEERRRRSKKSLQREHQDDTHSEASHRCCNEHLEANNLKCK</sequence>
<reference evidence="2 3" key="1">
    <citation type="journal article" date="2022" name="Nat. Ecol. Evol.">
        <title>A masculinizing supergene underlies an exaggerated male reproductive morph in a spider.</title>
        <authorList>
            <person name="Hendrickx F."/>
            <person name="De Corte Z."/>
            <person name="Sonet G."/>
            <person name="Van Belleghem S.M."/>
            <person name="Kostlbacher S."/>
            <person name="Vangestel C."/>
        </authorList>
    </citation>
    <scope>NUCLEOTIDE SEQUENCE [LARGE SCALE GENOMIC DNA]</scope>
    <source>
        <strain evidence="2">W744_W776</strain>
    </source>
</reference>
<evidence type="ECO:0000313" key="2">
    <source>
        <dbReference type="EMBL" id="KAG8173258.1"/>
    </source>
</evidence>
<evidence type="ECO:0000313" key="3">
    <source>
        <dbReference type="Proteomes" id="UP000827092"/>
    </source>
</evidence>
<dbReference type="AlphaFoldDB" id="A0AAV6TNC0"/>
<gene>
    <name evidence="2" type="ORF">JTE90_004704</name>
</gene>
<protein>
    <submittedName>
        <fullName evidence="2">Uncharacterized protein</fullName>
    </submittedName>
</protein>
<comment type="caution">
    <text evidence="2">The sequence shown here is derived from an EMBL/GenBank/DDBJ whole genome shotgun (WGS) entry which is preliminary data.</text>
</comment>